<evidence type="ECO:0000256" key="2">
    <source>
        <dbReference type="ARBA" id="ARBA00022722"/>
    </source>
</evidence>
<dbReference type="Pfam" id="PF01850">
    <property type="entry name" value="PIN"/>
    <property type="match status" value="1"/>
</dbReference>
<accession>A0ABQ4SPF4</accession>
<evidence type="ECO:0000259" key="6">
    <source>
        <dbReference type="Pfam" id="PF01850"/>
    </source>
</evidence>
<feature type="binding site" evidence="5">
    <location>
        <position position="8"/>
    </location>
    <ligand>
        <name>Mg(2+)</name>
        <dbReference type="ChEBI" id="CHEBI:18420"/>
    </ligand>
</feature>
<keyword evidence="3 5" id="KW-0479">Metal-binding</keyword>
<dbReference type="InterPro" id="IPR002716">
    <property type="entry name" value="PIN_dom"/>
</dbReference>
<comment type="function">
    <text evidence="5">Toxic component of a toxin-antitoxin (TA) system. An RNase.</text>
</comment>
<dbReference type="EC" id="3.1.-.-" evidence="5"/>
<name>A0ABQ4SPF4_9HYPH</name>
<dbReference type="HAMAP" id="MF_00265">
    <property type="entry name" value="VapC_Nob1"/>
    <property type="match status" value="1"/>
</dbReference>
<evidence type="ECO:0000313" key="8">
    <source>
        <dbReference type="Proteomes" id="UP001055102"/>
    </source>
</evidence>
<gene>
    <name evidence="7" type="primary">vapC_1</name>
    <name evidence="5" type="synonym">vapC</name>
    <name evidence="7" type="ORF">AOPFMNJM_0396</name>
</gene>
<evidence type="ECO:0000313" key="7">
    <source>
        <dbReference type="EMBL" id="GJE05099.1"/>
    </source>
</evidence>
<dbReference type="Proteomes" id="UP001055102">
    <property type="component" value="Unassembled WGS sequence"/>
</dbReference>
<reference evidence="7" key="1">
    <citation type="journal article" date="2021" name="Front. Microbiol.">
        <title>Comprehensive Comparative Genomics and Phenotyping of Methylobacterium Species.</title>
        <authorList>
            <person name="Alessa O."/>
            <person name="Ogura Y."/>
            <person name="Fujitani Y."/>
            <person name="Takami H."/>
            <person name="Hayashi T."/>
            <person name="Sahin N."/>
            <person name="Tani A."/>
        </authorList>
    </citation>
    <scope>NUCLEOTIDE SEQUENCE</scope>
    <source>
        <strain evidence="7">LMG 23639</strain>
    </source>
</reference>
<dbReference type="EMBL" id="BPQR01000007">
    <property type="protein sequence ID" value="GJE05099.1"/>
    <property type="molecule type" value="Genomic_DNA"/>
</dbReference>
<organism evidence="7 8">
    <name type="scientific">Methylobacterium jeotgali</name>
    <dbReference type="NCBI Taxonomy" id="381630"/>
    <lineage>
        <taxon>Bacteria</taxon>
        <taxon>Pseudomonadati</taxon>
        <taxon>Pseudomonadota</taxon>
        <taxon>Alphaproteobacteria</taxon>
        <taxon>Hyphomicrobiales</taxon>
        <taxon>Methylobacteriaceae</taxon>
        <taxon>Methylobacterium</taxon>
    </lineage>
</organism>
<dbReference type="InterPro" id="IPR029060">
    <property type="entry name" value="PIN-like_dom_sf"/>
</dbReference>
<dbReference type="Gene3D" id="3.40.50.1010">
    <property type="entry name" value="5'-nuclease"/>
    <property type="match status" value="1"/>
</dbReference>
<keyword evidence="4 5" id="KW-0378">Hydrolase</keyword>
<evidence type="ECO:0000256" key="1">
    <source>
        <dbReference type="ARBA" id="ARBA00022649"/>
    </source>
</evidence>
<comment type="similarity">
    <text evidence="5">Belongs to the PINc/VapC protein family.</text>
</comment>
<keyword evidence="2 5" id="KW-0540">Nuclease</keyword>
<feature type="domain" description="PIN" evidence="6">
    <location>
        <begin position="5"/>
        <end position="126"/>
    </location>
</feature>
<evidence type="ECO:0000256" key="5">
    <source>
        <dbReference type="HAMAP-Rule" id="MF_00265"/>
    </source>
</evidence>
<feature type="binding site" evidence="5">
    <location>
        <position position="102"/>
    </location>
    <ligand>
        <name>Mg(2+)</name>
        <dbReference type="ChEBI" id="CHEBI:18420"/>
    </ligand>
</feature>
<evidence type="ECO:0000256" key="3">
    <source>
        <dbReference type="ARBA" id="ARBA00022723"/>
    </source>
</evidence>
<dbReference type="SUPFAM" id="SSF88723">
    <property type="entry name" value="PIN domain-like"/>
    <property type="match status" value="1"/>
</dbReference>
<sequence length="148" mass="16764">MTDRVFVDTNVFLYARDDRFPDKRVTALRWLETLADREAVVVSPQVLGEIHNVVLRGRLPIAPEEARRTTLALEAWSRGATDLELIAQAWTLRTETGFQWWDCVVLAAAIRAGCRYLLSEDYQHGRTVRGTTILNPFTVGPEAIATEH</sequence>
<keyword evidence="1 5" id="KW-1277">Toxin-antitoxin system</keyword>
<comment type="cofactor">
    <cofactor evidence="5">
        <name>Mg(2+)</name>
        <dbReference type="ChEBI" id="CHEBI:18420"/>
    </cofactor>
</comment>
<keyword evidence="7" id="KW-0255">Endonuclease</keyword>
<proteinExistence type="inferred from homology"/>
<keyword evidence="8" id="KW-1185">Reference proteome</keyword>
<dbReference type="InterPro" id="IPR022907">
    <property type="entry name" value="VapC_family"/>
</dbReference>
<reference evidence="7" key="2">
    <citation type="submission" date="2021-08" db="EMBL/GenBank/DDBJ databases">
        <authorList>
            <person name="Tani A."/>
            <person name="Ola A."/>
            <person name="Ogura Y."/>
            <person name="Katsura K."/>
            <person name="Hayashi T."/>
        </authorList>
    </citation>
    <scope>NUCLEOTIDE SEQUENCE</scope>
    <source>
        <strain evidence="7">LMG 23639</strain>
    </source>
</reference>
<keyword evidence="5" id="KW-0800">Toxin</keyword>
<dbReference type="CDD" id="cd18692">
    <property type="entry name" value="PIN_VapC-like"/>
    <property type="match status" value="1"/>
</dbReference>
<protein>
    <recommendedName>
        <fullName evidence="5">Ribonuclease VapC</fullName>
        <shortName evidence="5">RNase VapC</shortName>
        <ecNumber evidence="5">3.1.-.-</ecNumber>
    </recommendedName>
    <alternativeName>
        <fullName evidence="5">Toxin VapC</fullName>
    </alternativeName>
</protein>
<comment type="caution">
    <text evidence="7">The sequence shown here is derived from an EMBL/GenBank/DDBJ whole genome shotgun (WGS) entry which is preliminary data.</text>
</comment>
<keyword evidence="5" id="KW-0460">Magnesium</keyword>
<dbReference type="GO" id="GO:0004519">
    <property type="term" value="F:endonuclease activity"/>
    <property type="evidence" value="ECO:0007669"/>
    <property type="project" value="UniProtKB-KW"/>
</dbReference>
<dbReference type="RefSeq" id="WP_238273826.1">
    <property type="nucleotide sequence ID" value="NZ_BPQR01000007.1"/>
</dbReference>
<evidence type="ECO:0000256" key="4">
    <source>
        <dbReference type="ARBA" id="ARBA00022801"/>
    </source>
</evidence>